<evidence type="ECO:0000256" key="5">
    <source>
        <dbReference type="ARBA" id="ARBA00022781"/>
    </source>
</evidence>
<gene>
    <name evidence="10 11" type="primary">atpG</name>
    <name evidence="11" type="ORF">WOB96_07550</name>
</gene>
<comment type="subcellular location">
    <subcellularLocation>
        <location evidence="10">Cell membrane</location>
        <topology evidence="10">Peripheral membrane protein</topology>
    </subcellularLocation>
    <subcellularLocation>
        <location evidence="2">Membrane</location>
        <topology evidence="2">Peripheral membrane protein</topology>
    </subcellularLocation>
</comment>
<dbReference type="RefSeq" id="WP_341370673.1">
    <property type="nucleotide sequence ID" value="NZ_JBBPCO010000006.1"/>
</dbReference>
<evidence type="ECO:0000313" key="11">
    <source>
        <dbReference type="EMBL" id="MEK8089619.1"/>
    </source>
</evidence>
<dbReference type="InterPro" id="IPR023632">
    <property type="entry name" value="ATP_synth_F1_gsu_CS"/>
</dbReference>
<sequence length="286" mass="31292">MAGSKEIRSQIRSVKNTQKITRAMEMVAASKMRRAQERMRAARPYAEKIRQVIGHLAAAHPEYRHPFMEERAVKRAGVIIITSDKGLAGALNTNVLKAALGEIRQLQGAGAEIDLAVIGNKGLGFFRRYGGNLVAELNGVGDSPSLQQIIGPVKVMLDAYKDGRIDRLYLISAKFINTMTQRATVEQLLPIQAASMPERTAPWDYLYEPDPAPVLETLLSRYVEAVVYQGMTEHAASEQSARMVAMKSASDNAKKLIGELQLVYNKARQAAITQEISEISAGAAAV</sequence>
<dbReference type="InterPro" id="IPR000131">
    <property type="entry name" value="ATP_synth_F1_gsu"/>
</dbReference>
<dbReference type="SUPFAM" id="SSF52943">
    <property type="entry name" value="ATP synthase (F1-ATPase), gamma subunit"/>
    <property type="match status" value="1"/>
</dbReference>
<dbReference type="PANTHER" id="PTHR11693:SF22">
    <property type="entry name" value="ATP SYNTHASE SUBUNIT GAMMA, MITOCHONDRIAL"/>
    <property type="match status" value="1"/>
</dbReference>
<evidence type="ECO:0000256" key="2">
    <source>
        <dbReference type="ARBA" id="ARBA00004170"/>
    </source>
</evidence>
<comment type="caution">
    <text evidence="11">The sequence shown here is derived from an EMBL/GenBank/DDBJ whole genome shotgun (WGS) entry which is preliminary data.</text>
</comment>
<evidence type="ECO:0000256" key="4">
    <source>
        <dbReference type="ARBA" id="ARBA00022448"/>
    </source>
</evidence>
<keyword evidence="7 10" id="KW-0472">Membrane</keyword>
<reference evidence="11 12" key="1">
    <citation type="submission" date="2024-04" db="EMBL/GenBank/DDBJ databases">
        <authorList>
            <person name="Abashina T."/>
            <person name="Shaikin A."/>
        </authorList>
    </citation>
    <scope>NUCLEOTIDE SEQUENCE [LARGE SCALE GENOMIC DNA]</scope>
    <source>
        <strain evidence="11 12">AAFK</strain>
    </source>
</reference>
<comment type="similarity">
    <text evidence="3 10">Belongs to the ATPase gamma chain family.</text>
</comment>
<organism evidence="11 12">
    <name type="scientific">Thermithiobacillus plumbiphilus</name>
    <dbReference type="NCBI Taxonomy" id="1729899"/>
    <lineage>
        <taxon>Bacteria</taxon>
        <taxon>Pseudomonadati</taxon>
        <taxon>Pseudomonadota</taxon>
        <taxon>Acidithiobacillia</taxon>
        <taxon>Acidithiobacillales</taxon>
        <taxon>Thermithiobacillaceae</taxon>
        <taxon>Thermithiobacillus</taxon>
    </lineage>
</organism>
<keyword evidence="4 10" id="KW-0813">Transport</keyword>
<evidence type="ECO:0000256" key="8">
    <source>
        <dbReference type="ARBA" id="ARBA00023196"/>
    </source>
</evidence>
<proteinExistence type="inferred from homology"/>
<evidence type="ECO:0000313" key="12">
    <source>
        <dbReference type="Proteomes" id="UP001446205"/>
    </source>
</evidence>
<dbReference type="EMBL" id="JBBPCO010000006">
    <property type="protein sequence ID" value="MEK8089619.1"/>
    <property type="molecule type" value="Genomic_DNA"/>
</dbReference>
<dbReference type="CDD" id="cd12151">
    <property type="entry name" value="F1-ATPase_gamma"/>
    <property type="match status" value="1"/>
</dbReference>
<evidence type="ECO:0000256" key="10">
    <source>
        <dbReference type="HAMAP-Rule" id="MF_00815"/>
    </source>
</evidence>
<comment type="subunit">
    <text evidence="10">F-type ATPases have 2 components, CF(1) - the catalytic core - and CF(0) - the membrane proton channel. CF(1) has five subunits: alpha(3), beta(3), gamma(1), delta(1), epsilon(1). CF(0) has three main subunits: a, b and c.</text>
</comment>
<dbReference type="NCBIfam" id="NF004144">
    <property type="entry name" value="PRK05621.1-1"/>
    <property type="match status" value="1"/>
</dbReference>
<keyword evidence="5 10" id="KW-0375">Hydrogen ion transport</keyword>
<dbReference type="Proteomes" id="UP001446205">
    <property type="component" value="Unassembled WGS sequence"/>
</dbReference>
<dbReference type="HAMAP" id="MF_00815">
    <property type="entry name" value="ATP_synth_gamma_bact"/>
    <property type="match status" value="1"/>
</dbReference>
<dbReference type="Gene3D" id="1.10.287.80">
    <property type="entry name" value="ATP synthase, gamma subunit, helix hairpin domain"/>
    <property type="match status" value="1"/>
</dbReference>
<comment type="function">
    <text evidence="1 10">Produces ATP from ADP in the presence of a proton gradient across the membrane. The gamma chain is believed to be important in regulating ATPase activity and the flow of protons through the CF(0) complex.</text>
</comment>
<dbReference type="PROSITE" id="PS00153">
    <property type="entry name" value="ATPASE_GAMMA"/>
    <property type="match status" value="1"/>
</dbReference>
<keyword evidence="8 10" id="KW-0139">CF(1)</keyword>
<evidence type="ECO:0000256" key="9">
    <source>
        <dbReference type="ARBA" id="ARBA00023310"/>
    </source>
</evidence>
<evidence type="ECO:0000256" key="7">
    <source>
        <dbReference type="ARBA" id="ARBA00023136"/>
    </source>
</evidence>
<accession>A0ABU9D7X5</accession>
<protein>
    <recommendedName>
        <fullName evidence="10">ATP synthase gamma chain</fullName>
    </recommendedName>
    <alternativeName>
        <fullName evidence="10">ATP synthase F1 sector gamma subunit</fullName>
    </alternativeName>
    <alternativeName>
        <fullName evidence="10">F-ATPase gamma subunit</fullName>
    </alternativeName>
</protein>
<dbReference type="Gene3D" id="3.40.1380.10">
    <property type="match status" value="1"/>
</dbReference>
<keyword evidence="10" id="KW-1003">Cell membrane</keyword>
<dbReference type="NCBIfam" id="TIGR01146">
    <property type="entry name" value="ATPsyn_F1gamma"/>
    <property type="match status" value="1"/>
</dbReference>
<dbReference type="PANTHER" id="PTHR11693">
    <property type="entry name" value="ATP SYNTHASE GAMMA CHAIN"/>
    <property type="match status" value="1"/>
</dbReference>
<keyword evidence="12" id="KW-1185">Reference proteome</keyword>
<evidence type="ECO:0000256" key="1">
    <source>
        <dbReference type="ARBA" id="ARBA00003456"/>
    </source>
</evidence>
<evidence type="ECO:0000256" key="3">
    <source>
        <dbReference type="ARBA" id="ARBA00007681"/>
    </source>
</evidence>
<keyword evidence="9 10" id="KW-0066">ATP synthesis</keyword>
<evidence type="ECO:0000256" key="6">
    <source>
        <dbReference type="ARBA" id="ARBA00023065"/>
    </source>
</evidence>
<dbReference type="InterPro" id="IPR035968">
    <property type="entry name" value="ATP_synth_F1_ATPase_gsu"/>
</dbReference>
<dbReference type="PRINTS" id="PR00126">
    <property type="entry name" value="ATPASEGAMMA"/>
</dbReference>
<name>A0ABU9D7X5_9PROT</name>
<keyword evidence="6 10" id="KW-0406">Ion transport</keyword>
<dbReference type="Pfam" id="PF00231">
    <property type="entry name" value="ATP-synt"/>
    <property type="match status" value="1"/>
</dbReference>